<evidence type="ECO:0000256" key="3">
    <source>
        <dbReference type="ARBA" id="ARBA00022475"/>
    </source>
</evidence>
<organism evidence="9 10">
    <name type="scientific">Priestia flexa</name>
    <dbReference type="NCBI Taxonomy" id="86664"/>
    <lineage>
        <taxon>Bacteria</taxon>
        <taxon>Bacillati</taxon>
        <taxon>Bacillota</taxon>
        <taxon>Bacilli</taxon>
        <taxon>Bacillales</taxon>
        <taxon>Bacillaceae</taxon>
        <taxon>Priestia</taxon>
    </lineage>
</organism>
<feature type="transmembrane region" description="Helical" evidence="7">
    <location>
        <begin position="240"/>
        <end position="260"/>
    </location>
</feature>
<feature type="transmembrane region" description="Helical" evidence="7">
    <location>
        <begin position="181"/>
        <end position="198"/>
    </location>
</feature>
<keyword evidence="3" id="KW-1003">Cell membrane</keyword>
<feature type="transmembrane region" description="Helical" evidence="7">
    <location>
        <begin position="65"/>
        <end position="83"/>
    </location>
</feature>
<dbReference type="InterPro" id="IPR037185">
    <property type="entry name" value="EmrE-like"/>
</dbReference>
<dbReference type="SUPFAM" id="SSF103481">
    <property type="entry name" value="Multidrug resistance efflux transporter EmrE"/>
    <property type="match status" value="2"/>
</dbReference>
<feature type="transmembrane region" description="Helical" evidence="7">
    <location>
        <begin position="28"/>
        <end position="53"/>
    </location>
</feature>
<protein>
    <submittedName>
        <fullName evidence="9">DMT family transporter</fullName>
    </submittedName>
</protein>
<feature type="transmembrane region" description="Helical" evidence="7">
    <location>
        <begin position="210"/>
        <end position="228"/>
    </location>
</feature>
<name>A0A8I1SP61_9BACI</name>
<feature type="transmembrane region" description="Helical" evidence="7">
    <location>
        <begin position="266"/>
        <end position="284"/>
    </location>
</feature>
<evidence type="ECO:0000313" key="9">
    <source>
        <dbReference type="EMBL" id="MBN8252081.1"/>
    </source>
</evidence>
<keyword evidence="6 7" id="KW-0472">Membrane</keyword>
<keyword evidence="5 7" id="KW-1133">Transmembrane helix</keyword>
<evidence type="ECO:0000259" key="8">
    <source>
        <dbReference type="Pfam" id="PF00892"/>
    </source>
</evidence>
<feature type="transmembrane region" description="Helical" evidence="7">
    <location>
        <begin position="89"/>
        <end position="111"/>
    </location>
</feature>
<dbReference type="PANTHER" id="PTHR42920:SF5">
    <property type="entry name" value="EAMA DOMAIN-CONTAINING PROTEIN"/>
    <property type="match status" value="1"/>
</dbReference>
<dbReference type="PANTHER" id="PTHR42920">
    <property type="entry name" value="OS03G0707200 PROTEIN-RELATED"/>
    <property type="match status" value="1"/>
</dbReference>
<feature type="transmembrane region" description="Helical" evidence="7">
    <location>
        <begin position="146"/>
        <end position="169"/>
    </location>
</feature>
<proteinExistence type="inferred from homology"/>
<evidence type="ECO:0000256" key="2">
    <source>
        <dbReference type="ARBA" id="ARBA00007362"/>
    </source>
</evidence>
<sequence length="294" mass="31825">MNLWFYALLVFLGGCSYGVVSTFVKLGYAAGFGVNALTGSQYLLGALLLWILASFVPKSPLRKKNWAVLLLSGTPMGLTGIFYNYALSYINASFAIILLLQFTWISMILQYVFDKKAPTSKQLVAAAIIMVGSLLASGVAESTIAFSGLGILFGLLAAVSFSFFIFFSGRTSISIHPIRKSAIMTTGAALLIFIVMPPTFMVEELVSTHLWMYGLLMGLFGSLLPPILFNIGMPKVGGNLGAILSASELPTAVFMSTFVLHESVASIQWMGVILILAGIAFPSLKRKERYEVRL</sequence>
<dbReference type="Proteomes" id="UP000664578">
    <property type="component" value="Unassembled WGS sequence"/>
</dbReference>
<feature type="transmembrane region" description="Helical" evidence="7">
    <location>
        <begin position="123"/>
        <end position="140"/>
    </location>
</feature>
<gene>
    <name evidence="9" type="ORF">JF537_10890</name>
</gene>
<dbReference type="Pfam" id="PF00892">
    <property type="entry name" value="EamA"/>
    <property type="match status" value="2"/>
</dbReference>
<comment type="subcellular location">
    <subcellularLocation>
        <location evidence="1">Cell membrane</location>
        <topology evidence="1">Multi-pass membrane protein</topology>
    </subcellularLocation>
</comment>
<dbReference type="RefSeq" id="WP_119542724.1">
    <property type="nucleotide sequence ID" value="NZ_CM125968.1"/>
</dbReference>
<evidence type="ECO:0000256" key="6">
    <source>
        <dbReference type="ARBA" id="ARBA00023136"/>
    </source>
</evidence>
<dbReference type="GO" id="GO:0005886">
    <property type="term" value="C:plasma membrane"/>
    <property type="evidence" value="ECO:0007669"/>
    <property type="project" value="UniProtKB-SubCell"/>
</dbReference>
<feature type="domain" description="EamA" evidence="8">
    <location>
        <begin position="5"/>
        <end position="137"/>
    </location>
</feature>
<evidence type="ECO:0000256" key="4">
    <source>
        <dbReference type="ARBA" id="ARBA00022692"/>
    </source>
</evidence>
<comment type="similarity">
    <text evidence="2">Belongs to the EamA transporter family.</text>
</comment>
<comment type="caution">
    <text evidence="9">The sequence shown here is derived from an EMBL/GenBank/DDBJ whole genome shotgun (WGS) entry which is preliminary data.</text>
</comment>
<evidence type="ECO:0000256" key="1">
    <source>
        <dbReference type="ARBA" id="ARBA00004651"/>
    </source>
</evidence>
<evidence type="ECO:0000256" key="7">
    <source>
        <dbReference type="SAM" id="Phobius"/>
    </source>
</evidence>
<keyword evidence="4 7" id="KW-0812">Transmembrane</keyword>
<evidence type="ECO:0000256" key="5">
    <source>
        <dbReference type="ARBA" id="ARBA00022989"/>
    </source>
</evidence>
<evidence type="ECO:0000313" key="10">
    <source>
        <dbReference type="Proteomes" id="UP000664578"/>
    </source>
</evidence>
<dbReference type="EMBL" id="JAEMWV010000005">
    <property type="protein sequence ID" value="MBN8252081.1"/>
    <property type="molecule type" value="Genomic_DNA"/>
</dbReference>
<dbReference type="AlphaFoldDB" id="A0A8I1SP61"/>
<feature type="domain" description="EamA" evidence="8">
    <location>
        <begin position="149"/>
        <end position="281"/>
    </location>
</feature>
<accession>A0A8I1SP61</accession>
<reference evidence="9" key="1">
    <citation type="submission" date="2020-12" db="EMBL/GenBank/DDBJ databases">
        <title>PHA producing bacteria isolated from mangrove.</title>
        <authorList>
            <person name="Zheng W."/>
            <person name="Yu S."/>
            <person name="Huang Y."/>
        </authorList>
    </citation>
    <scope>NUCLEOTIDE SEQUENCE</scope>
    <source>
        <strain evidence="9">GN22-4</strain>
    </source>
</reference>
<dbReference type="InterPro" id="IPR000620">
    <property type="entry name" value="EamA_dom"/>
</dbReference>
<dbReference type="InterPro" id="IPR051258">
    <property type="entry name" value="Diverse_Substrate_Transporter"/>
</dbReference>
<dbReference type="GeneID" id="93682531"/>